<evidence type="ECO:0000313" key="3">
    <source>
        <dbReference type="Proteomes" id="UP000250235"/>
    </source>
</evidence>
<dbReference type="EMBL" id="KV003278">
    <property type="protein sequence ID" value="KZV36694.1"/>
    <property type="molecule type" value="Genomic_DNA"/>
</dbReference>
<protein>
    <submittedName>
        <fullName evidence="2">Uncharacterized protein</fullName>
    </submittedName>
</protein>
<feature type="compositionally biased region" description="Basic and acidic residues" evidence="1">
    <location>
        <begin position="102"/>
        <end position="112"/>
    </location>
</feature>
<evidence type="ECO:0000313" key="2">
    <source>
        <dbReference type="EMBL" id="KZV36694.1"/>
    </source>
</evidence>
<feature type="compositionally biased region" description="Polar residues" evidence="1">
    <location>
        <begin position="1"/>
        <end position="10"/>
    </location>
</feature>
<gene>
    <name evidence="2" type="ORF">F511_14797</name>
</gene>
<feature type="region of interest" description="Disordered" evidence="1">
    <location>
        <begin position="1"/>
        <end position="64"/>
    </location>
</feature>
<accession>A0A2Z7BQP7</accession>
<proteinExistence type="predicted"/>
<keyword evidence="3" id="KW-1185">Reference proteome</keyword>
<dbReference type="Proteomes" id="UP000250235">
    <property type="component" value="Unassembled WGS sequence"/>
</dbReference>
<organism evidence="2 3">
    <name type="scientific">Dorcoceras hygrometricum</name>
    <dbReference type="NCBI Taxonomy" id="472368"/>
    <lineage>
        <taxon>Eukaryota</taxon>
        <taxon>Viridiplantae</taxon>
        <taxon>Streptophyta</taxon>
        <taxon>Embryophyta</taxon>
        <taxon>Tracheophyta</taxon>
        <taxon>Spermatophyta</taxon>
        <taxon>Magnoliopsida</taxon>
        <taxon>eudicotyledons</taxon>
        <taxon>Gunneridae</taxon>
        <taxon>Pentapetalae</taxon>
        <taxon>asterids</taxon>
        <taxon>lamiids</taxon>
        <taxon>Lamiales</taxon>
        <taxon>Gesneriaceae</taxon>
        <taxon>Didymocarpoideae</taxon>
        <taxon>Trichosporeae</taxon>
        <taxon>Loxocarpinae</taxon>
        <taxon>Dorcoceras</taxon>
    </lineage>
</organism>
<name>A0A2Z7BQP7_9LAMI</name>
<evidence type="ECO:0000256" key="1">
    <source>
        <dbReference type="SAM" id="MobiDB-lite"/>
    </source>
</evidence>
<dbReference type="AlphaFoldDB" id="A0A2Z7BQP7"/>
<reference evidence="2 3" key="1">
    <citation type="journal article" date="2015" name="Proc. Natl. Acad. Sci. U.S.A.">
        <title>The resurrection genome of Boea hygrometrica: A blueprint for survival of dehydration.</title>
        <authorList>
            <person name="Xiao L."/>
            <person name="Yang G."/>
            <person name="Zhang L."/>
            <person name="Yang X."/>
            <person name="Zhao S."/>
            <person name="Ji Z."/>
            <person name="Zhou Q."/>
            <person name="Hu M."/>
            <person name="Wang Y."/>
            <person name="Chen M."/>
            <person name="Xu Y."/>
            <person name="Jin H."/>
            <person name="Xiao X."/>
            <person name="Hu G."/>
            <person name="Bao F."/>
            <person name="Hu Y."/>
            <person name="Wan P."/>
            <person name="Li L."/>
            <person name="Deng X."/>
            <person name="Kuang T."/>
            <person name="Xiang C."/>
            <person name="Zhu J.K."/>
            <person name="Oliver M.J."/>
            <person name="He Y."/>
        </authorList>
    </citation>
    <scope>NUCLEOTIDE SEQUENCE [LARGE SCALE GENOMIC DNA]</scope>
    <source>
        <strain evidence="3">cv. XS01</strain>
    </source>
</reference>
<feature type="region of interest" description="Disordered" evidence="1">
    <location>
        <begin position="100"/>
        <end position="136"/>
    </location>
</feature>
<sequence>MIKCPTTSSYDPLDSIGYPCTRASDESSTMKHRILHASGPHSIPPPDDPNGVDSSPSDESSTMKHRILHASGPHSIPPPDDPNGVDPRLLRQTALEVLTRSARTDSPRKTRPEQIPAKLAAAATAHGGGGSERRERGGVCLGTCVTLNGSGIQLAVGPQPLWIRNHNSGPAQRIMVKRLATSPHDPLGITDSACKNQSVVLSVLYGPFNPYIPIRSTTIGKSRVARDPIAIHTSWRSNSDIASVTSQKSTQICTVSSQHSSGLVNTALDQGNSDLANSDSTTEIQIRLRKFRFRDVHSDSATQIQIWRRRITFGDANSHLVTQNQIPRRRFRFGDAESHLVTQIQIW</sequence>